<name>A0A645EWK8_9ZZZZ</name>
<comment type="caution">
    <text evidence="1">The sequence shown here is derived from an EMBL/GenBank/DDBJ whole genome shotgun (WGS) entry which is preliminary data.</text>
</comment>
<protein>
    <submittedName>
        <fullName evidence="1">Uncharacterized protein</fullName>
    </submittedName>
</protein>
<sequence length="63" mass="7149">MSFTALVTSSFDASSIANIFVDIRKLIIIEDMITENNLNFFSVKFLFASKIINNTPLYEKNTP</sequence>
<accession>A0A645EWK8</accession>
<proteinExistence type="predicted"/>
<organism evidence="1">
    <name type="scientific">bioreactor metagenome</name>
    <dbReference type="NCBI Taxonomy" id="1076179"/>
    <lineage>
        <taxon>unclassified sequences</taxon>
        <taxon>metagenomes</taxon>
        <taxon>ecological metagenomes</taxon>
    </lineage>
</organism>
<reference evidence="1" key="1">
    <citation type="submission" date="2019-08" db="EMBL/GenBank/DDBJ databases">
        <authorList>
            <person name="Kucharzyk K."/>
            <person name="Murdoch R.W."/>
            <person name="Higgins S."/>
            <person name="Loffler F."/>
        </authorList>
    </citation>
    <scope>NUCLEOTIDE SEQUENCE</scope>
</reference>
<gene>
    <name evidence="1" type="ORF">SDC9_152863</name>
</gene>
<evidence type="ECO:0000313" key="1">
    <source>
        <dbReference type="EMBL" id="MPN05612.1"/>
    </source>
</evidence>
<dbReference type="EMBL" id="VSSQ01051515">
    <property type="protein sequence ID" value="MPN05612.1"/>
    <property type="molecule type" value="Genomic_DNA"/>
</dbReference>
<dbReference type="AlphaFoldDB" id="A0A645EWK8"/>